<dbReference type="Proteomes" id="UP000199439">
    <property type="component" value="Unassembled WGS sequence"/>
</dbReference>
<keyword evidence="1" id="KW-0732">Signal</keyword>
<evidence type="ECO:0000313" key="3">
    <source>
        <dbReference type="Proteomes" id="UP000199439"/>
    </source>
</evidence>
<reference evidence="3" key="1">
    <citation type="submission" date="2016-10" db="EMBL/GenBank/DDBJ databases">
        <authorList>
            <person name="Varghese N."/>
            <person name="Submissions S."/>
        </authorList>
    </citation>
    <scope>NUCLEOTIDE SEQUENCE [LARGE SCALE GENOMIC DNA]</scope>
    <source>
        <strain evidence="3">DSM 25730</strain>
    </source>
</reference>
<dbReference type="STRING" id="870482.SAMN04487987_101546"/>
<dbReference type="EMBL" id="FOMI01000001">
    <property type="protein sequence ID" value="SFC89035.1"/>
    <property type="molecule type" value="Genomic_DNA"/>
</dbReference>
<evidence type="ECO:0000256" key="1">
    <source>
        <dbReference type="SAM" id="SignalP"/>
    </source>
</evidence>
<sequence length="176" mass="20041">MNSILLINKKIVFLFAFLLFYSLNITAQDTQSNFWDHVRFGGGLGLNFGDGFFSATVAPSAIYEFDNNFSLGLGLNATFNNQKNAYKSTILGGSVVALYNVIREVQLSAEFEQLNVNRRYNTNIDLPTDNYWIPALYLGAGYRSRNVTLGIRYDVLYDTKKSIYADPWAPFVRFYF</sequence>
<gene>
    <name evidence="2" type="ORF">SAMN04487987_101546</name>
</gene>
<feature type="signal peptide" evidence="1">
    <location>
        <begin position="1"/>
        <end position="27"/>
    </location>
</feature>
<organism evidence="2 3">
    <name type="scientific">Algibacter pectinivorans</name>
    <dbReference type="NCBI Taxonomy" id="870482"/>
    <lineage>
        <taxon>Bacteria</taxon>
        <taxon>Pseudomonadati</taxon>
        <taxon>Bacteroidota</taxon>
        <taxon>Flavobacteriia</taxon>
        <taxon>Flavobacteriales</taxon>
        <taxon>Flavobacteriaceae</taxon>
        <taxon>Algibacter</taxon>
    </lineage>
</organism>
<evidence type="ECO:0008006" key="4">
    <source>
        <dbReference type="Google" id="ProtNLM"/>
    </source>
</evidence>
<dbReference type="AlphaFoldDB" id="A0A1I1MV42"/>
<accession>A0A1I1MV42</accession>
<proteinExistence type="predicted"/>
<evidence type="ECO:0000313" key="2">
    <source>
        <dbReference type="EMBL" id="SFC89035.1"/>
    </source>
</evidence>
<protein>
    <recommendedName>
        <fullName evidence="4">Alpha-ketoglutarate decarboxylase</fullName>
    </recommendedName>
</protein>
<dbReference type="OrthoDB" id="1160493at2"/>
<feature type="chain" id="PRO_5011537801" description="Alpha-ketoglutarate decarboxylase" evidence="1">
    <location>
        <begin position="28"/>
        <end position="176"/>
    </location>
</feature>
<name>A0A1I1MV42_9FLAO</name>
<dbReference type="RefSeq" id="WP_092848676.1">
    <property type="nucleotide sequence ID" value="NZ_FOMI01000001.1"/>
</dbReference>
<keyword evidence="3" id="KW-1185">Reference proteome</keyword>